<dbReference type="InterPro" id="IPR007621">
    <property type="entry name" value="TPM_dom"/>
</dbReference>
<organism evidence="2">
    <name type="scientific">Caldithrix abyssi</name>
    <dbReference type="NCBI Taxonomy" id="187145"/>
    <lineage>
        <taxon>Bacteria</taxon>
        <taxon>Pseudomonadati</taxon>
        <taxon>Calditrichota</taxon>
        <taxon>Calditrichia</taxon>
        <taxon>Calditrichales</taxon>
        <taxon>Calditrichaceae</taxon>
        <taxon>Caldithrix</taxon>
    </lineage>
</organism>
<dbReference type="PANTHER" id="PTHR30373">
    <property type="entry name" value="UPF0603 PROTEIN YGCG"/>
    <property type="match status" value="1"/>
</dbReference>
<evidence type="ECO:0000313" key="2">
    <source>
        <dbReference type="EMBL" id="HGY57457.1"/>
    </source>
</evidence>
<evidence type="ECO:0000259" key="1">
    <source>
        <dbReference type="Pfam" id="PF04536"/>
    </source>
</evidence>
<gene>
    <name evidence="2" type="ORF">ENK44_17245</name>
</gene>
<name>A0A7V4UFX0_CALAY</name>
<comment type="caution">
    <text evidence="2">The sequence shown here is derived from an EMBL/GenBank/DDBJ whole genome shotgun (WGS) entry which is preliminary data.</text>
</comment>
<protein>
    <submittedName>
        <fullName evidence="2">TPM domain-containing protein</fullName>
    </submittedName>
</protein>
<dbReference type="EMBL" id="DRQG01000161">
    <property type="protein sequence ID" value="HGY57457.1"/>
    <property type="molecule type" value="Genomic_DNA"/>
</dbReference>
<dbReference type="AlphaFoldDB" id="A0A7V4UFX0"/>
<sequence>MISVKKFFTKEEKEHIVEAIREAEKETSGEIRLHLETVCKGDPLERAMKLFQKLKMFQTEQRNGVIIYLAVKDRKFAIYGDKGINEVVPENFWEDVKEEMREEFVKGAFADGVVKGIRRVGEKLKEYFPYQTDDVNELSDDISFGE</sequence>
<dbReference type="Gene3D" id="3.10.310.50">
    <property type="match status" value="1"/>
</dbReference>
<proteinExistence type="predicted"/>
<dbReference type="Pfam" id="PF04536">
    <property type="entry name" value="TPM_phosphatase"/>
    <property type="match status" value="1"/>
</dbReference>
<dbReference type="PANTHER" id="PTHR30373:SF8">
    <property type="entry name" value="BLL7265 PROTEIN"/>
    <property type="match status" value="1"/>
</dbReference>
<dbReference type="Proteomes" id="UP000885779">
    <property type="component" value="Unassembled WGS sequence"/>
</dbReference>
<reference evidence="2" key="1">
    <citation type="journal article" date="2020" name="mSystems">
        <title>Genome- and Community-Level Interaction Insights into Carbon Utilization and Element Cycling Functions of Hydrothermarchaeota in Hydrothermal Sediment.</title>
        <authorList>
            <person name="Zhou Z."/>
            <person name="Liu Y."/>
            <person name="Xu W."/>
            <person name="Pan J."/>
            <person name="Luo Z.H."/>
            <person name="Li M."/>
        </authorList>
    </citation>
    <scope>NUCLEOTIDE SEQUENCE [LARGE SCALE GENOMIC DNA]</scope>
    <source>
        <strain evidence="2">HyVt-577</strain>
    </source>
</reference>
<feature type="domain" description="TPM" evidence="1">
    <location>
        <begin position="6"/>
        <end position="122"/>
    </location>
</feature>
<accession>A0A7V4UFX0</accession>